<evidence type="ECO:0000259" key="3">
    <source>
        <dbReference type="PROSITE" id="PS51352"/>
    </source>
</evidence>
<dbReference type="Gene3D" id="3.40.30.10">
    <property type="entry name" value="Glutaredoxin"/>
    <property type="match status" value="1"/>
</dbReference>
<evidence type="ECO:0000313" key="4">
    <source>
        <dbReference type="EMBL" id="QGA25862.1"/>
    </source>
</evidence>
<feature type="compositionally biased region" description="Low complexity" evidence="1">
    <location>
        <begin position="50"/>
        <end position="61"/>
    </location>
</feature>
<dbReference type="PROSITE" id="PS51352">
    <property type="entry name" value="THIOREDOXIN_2"/>
    <property type="match status" value="1"/>
</dbReference>
<dbReference type="InterPro" id="IPR050553">
    <property type="entry name" value="Thioredoxin_ResA/DsbE_sf"/>
</dbReference>
<protein>
    <submittedName>
        <fullName evidence="4">Redoxin domain-containing protein</fullName>
    </submittedName>
</protein>
<dbReference type="RefSeq" id="WP_153510184.1">
    <property type="nucleotide sequence ID" value="NZ_CP045652.1"/>
</dbReference>
<dbReference type="Pfam" id="PF00578">
    <property type="entry name" value="AhpC-TSA"/>
    <property type="match status" value="1"/>
</dbReference>
<dbReference type="InterPro" id="IPR013766">
    <property type="entry name" value="Thioredoxin_domain"/>
</dbReference>
<feature type="region of interest" description="Disordered" evidence="1">
    <location>
        <begin position="25"/>
        <end position="61"/>
    </location>
</feature>
<dbReference type="InterPro" id="IPR000866">
    <property type="entry name" value="AhpC/TSA"/>
</dbReference>
<dbReference type="PANTHER" id="PTHR42852">
    <property type="entry name" value="THIOL:DISULFIDE INTERCHANGE PROTEIN DSBE"/>
    <property type="match status" value="1"/>
</dbReference>
<feature type="domain" description="Thioredoxin" evidence="3">
    <location>
        <begin position="60"/>
        <end position="206"/>
    </location>
</feature>
<accession>A0A5Q0QEA8</accession>
<dbReference type="PROSITE" id="PS51257">
    <property type="entry name" value="PROKAR_LIPOPROTEIN"/>
    <property type="match status" value="1"/>
</dbReference>
<feature type="signal peptide" evidence="2">
    <location>
        <begin position="1"/>
        <end position="20"/>
    </location>
</feature>
<dbReference type="EMBL" id="CP045652">
    <property type="protein sequence ID" value="QGA25862.1"/>
    <property type="molecule type" value="Genomic_DNA"/>
</dbReference>
<sequence length="206" mass="22674">MKTKFLIPILAISLSTVACNNNSTTKQETADAHAGHDHSAAGHEGHDHSQTATTQATAPEQTAVKAPVLSIPDFNFYKVKSGIAFSKADIKPGKNTVFIMFDPSCGHCQHETSALSSNYAKIKDINVYYVSMNDPALMANFFTSFGKELEGKANVEMLYDRNQDFIQKFHIPNQFPANYVYGADGALKTYWEGEKPIEEVIAAFTK</sequence>
<dbReference type="KEGG" id="sphe:GFH32_05820"/>
<evidence type="ECO:0000256" key="2">
    <source>
        <dbReference type="SAM" id="SignalP"/>
    </source>
</evidence>
<dbReference type="GO" id="GO:0016491">
    <property type="term" value="F:oxidoreductase activity"/>
    <property type="evidence" value="ECO:0007669"/>
    <property type="project" value="InterPro"/>
</dbReference>
<feature type="chain" id="PRO_5024936366" evidence="2">
    <location>
        <begin position="21"/>
        <end position="206"/>
    </location>
</feature>
<feature type="compositionally biased region" description="Basic and acidic residues" evidence="1">
    <location>
        <begin position="28"/>
        <end position="49"/>
    </location>
</feature>
<dbReference type="AlphaFoldDB" id="A0A5Q0QEA8"/>
<keyword evidence="5" id="KW-1185">Reference proteome</keyword>
<name>A0A5Q0QEA8_9SPHI</name>
<dbReference type="SUPFAM" id="SSF52833">
    <property type="entry name" value="Thioredoxin-like"/>
    <property type="match status" value="1"/>
</dbReference>
<dbReference type="Proteomes" id="UP000326921">
    <property type="component" value="Chromosome"/>
</dbReference>
<dbReference type="GO" id="GO:0016209">
    <property type="term" value="F:antioxidant activity"/>
    <property type="evidence" value="ECO:0007669"/>
    <property type="project" value="InterPro"/>
</dbReference>
<evidence type="ECO:0000313" key="5">
    <source>
        <dbReference type="Proteomes" id="UP000326921"/>
    </source>
</evidence>
<organism evidence="4 5">
    <name type="scientific">Sphingobacterium zhuxiongii</name>
    <dbReference type="NCBI Taxonomy" id="2662364"/>
    <lineage>
        <taxon>Bacteria</taxon>
        <taxon>Pseudomonadati</taxon>
        <taxon>Bacteroidota</taxon>
        <taxon>Sphingobacteriia</taxon>
        <taxon>Sphingobacteriales</taxon>
        <taxon>Sphingobacteriaceae</taxon>
        <taxon>Sphingobacterium</taxon>
    </lineage>
</organism>
<dbReference type="InterPro" id="IPR036249">
    <property type="entry name" value="Thioredoxin-like_sf"/>
</dbReference>
<proteinExistence type="predicted"/>
<reference evidence="4 5" key="1">
    <citation type="submission" date="2019-10" db="EMBL/GenBank/DDBJ databases">
        <authorList>
            <person name="Dong K."/>
        </authorList>
    </citation>
    <scope>NUCLEOTIDE SEQUENCE [LARGE SCALE GENOMIC DNA]</scope>
    <source>
        <strain evidence="5">dk4302</strain>
    </source>
</reference>
<dbReference type="PANTHER" id="PTHR42852:SF13">
    <property type="entry name" value="PROTEIN DIPZ"/>
    <property type="match status" value="1"/>
</dbReference>
<evidence type="ECO:0000256" key="1">
    <source>
        <dbReference type="SAM" id="MobiDB-lite"/>
    </source>
</evidence>
<gene>
    <name evidence="4" type="ORF">GFH32_05820</name>
</gene>
<keyword evidence="2" id="KW-0732">Signal</keyword>